<proteinExistence type="predicted"/>
<feature type="non-terminal residue" evidence="1">
    <location>
        <position position="1"/>
    </location>
</feature>
<dbReference type="EMBL" id="CAJVPQ010010814">
    <property type="protein sequence ID" value="CAG8724237.1"/>
    <property type="molecule type" value="Genomic_DNA"/>
</dbReference>
<evidence type="ECO:0000313" key="1">
    <source>
        <dbReference type="EMBL" id="CAG8724237.1"/>
    </source>
</evidence>
<dbReference type="Proteomes" id="UP000789570">
    <property type="component" value="Unassembled WGS sequence"/>
</dbReference>
<accession>A0A9N9I6V8</accession>
<evidence type="ECO:0000313" key="2">
    <source>
        <dbReference type="Proteomes" id="UP000789570"/>
    </source>
</evidence>
<dbReference type="AlphaFoldDB" id="A0A9N9I6V8"/>
<gene>
    <name evidence="1" type="ORF">FCALED_LOCUS14563</name>
</gene>
<protein>
    <submittedName>
        <fullName evidence="1">13685_t:CDS:1</fullName>
    </submittedName>
</protein>
<comment type="caution">
    <text evidence="1">The sequence shown here is derived from an EMBL/GenBank/DDBJ whole genome shotgun (WGS) entry which is preliminary data.</text>
</comment>
<organism evidence="1 2">
    <name type="scientific">Funneliformis caledonium</name>
    <dbReference type="NCBI Taxonomy" id="1117310"/>
    <lineage>
        <taxon>Eukaryota</taxon>
        <taxon>Fungi</taxon>
        <taxon>Fungi incertae sedis</taxon>
        <taxon>Mucoromycota</taxon>
        <taxon>Glomeromycotina</taxon>
        <taxon>Glomeromycetes</taxon>
        <taxon>Glomerales</taxon>
        <taxon>Glomeraceae</taxon>
        <taxon>Funneliformis</taxon>
    </lineage>
</organism>
<keyword evidence="2" id="KW-1185">Reference proteome</keyword>
<dbReference type="OrthoDB" id="2437484at2759"/>
<reference evidence="1" key="1">
    <citation type="submission" date="2021-06" db="EMBL/GenBank/DDBJ databases">
        <authorList>
            <person name="Kallberg Y."/>
            <person name="Tangrot J."/>
            <person name="Rosling A."/>
        </authorList>
    </citation>
    <scope>NUCLEOTIDE SEQUENCE</scope>
    <source>
        <strain evidence="1">UK204</strain>
    </source>
</reference>
<name>A0A9N9I6V8_9GLOM</name>
<sequence>MVENPIEINEELAEEWPIQIAKFGQKLTASEVRYYIEFQEYPNMSETGFANVYNVSGWNENEAQKTFSMTNIQYSYR</sequence>